<comment type="similarity">
    <text evidence="2">Belongs to the methyl-accepting chemotaxis (MCP) protein family.</text>
</comment>
<dbReference type="RefSeq" id="WP_284240770.1">
    <property type="nucleotide sequence ID" value="NZ_BSSQ01000016.1"/>
</dbReference>
<keyword evidence="7" id="KW-1185">Reference proteome</keyword>
<name>A0ABQ6GLV5_9BACL</name>
<comment type="caution">
    <text evidence="6">The sequence shown here is derived from an EMBL/GenBank/DDBJ whole genome shotgun (WGS) entry which is preliminary data.</text>
</comment>
<organism evidence="6 7">
    <name type="scientific">Paenibacillus glycanilyticus</name>
    <dbReference type="NCBI Taxonomy" id="126569"/>
    <lineage>
        <taxon>Bacteria</taxon>
        <taxon>Bacillati</taxon>
        <taxon>Bacillota</taxon>
        <taxon>Bacilli</taxon>
        <taxon>Bacillales</taxon>
        <taxon>Paenibacillaceae</taxon>
        <taxon>Paenibacillus</taxon>
    </lineage>
</organism>
<keyword evidence="4" id="KW-0812">Transmembrane</keyword>
<proteinExistence type="inferred from homology"/>
<evidence type="ECO:0000313" key="7">
    <source>
        <dbReference type="Proteomes" id="UP001157114"/>
    </source>
</evidence>
<dbReference type="PANTHER" id="PTHR32089:SF112">
    <property type="entry name" value="LYSOZYME-LIKE PROTEIN-RELATED"/>
    <property type="match status" value="1"/>
</dbReference>
<feature type="domain" description="Methyl-accepting transducer" evidence="5">
    <location>
        <begin position="220"/>
        <end position="456"/>
    </location>
</feature>
<dbReference type="SMART" id="SM00283">
    <property type="entry name" value="MA"/>
    <property type="match status" value="1"/>
</dbReference>
<dbReference type="InterPro" id="IPR004089">
    <property type="entry name" value="MCPsignal_dom"/>
</dbReference>
<evidence type="ECO:0000256" key="3">
    <source>
        <dbReference type="PROSITE-ProRule" id="PRU00284"/>
    </source>
</evidence>
<evidence type="ECO:0000313" key="6">
    <source>
        <dbReference type="EMBL" id="GLX70012.1"/>
    </source>
</evidence>
<dbReference type="Pfam" id="PF00015">
    <property type="entry name" value="MCPsignal"/>
    <property type="match status" value="1"/>
</dbReference>
<protein>
    <recommendedName>
        <fullName evidence="5">Methyl-accepting transducer domain-containing protein</fullName>
    </recommendedName>
</protein>
<feature type="transmembrane region" description="Helical" evidence="4">
    <location>
        <begin position="46"/>
        <end position="65"/>
    </location>
</feature>
<reference evidence="6 7" key="1">
    <citation type="submission" date="2023-03" db="EMBL/GenBank/DDBJ databases">
        <title>Draft genome sequence of the bacteria which degrade cell wall of Tricholomamatutake.</title>
        <authorList>
            <person name="Konishi Y."/>
            <person name="Fukuta Y."/>
            <person name="Shirasaka N."/>
        </authorList>
    </citation>
    <scope>NUCLEOTIDE SEQUENCE [LARGE SCALE GENOMIC DNA]</scope>
    <source>
        <strain evidence="7">mu1</strain>
    </source>
</reference>
<dbReference type="EMBL" id="BSSQ01000016">
    <property type="protein sequence ID" value="GLX70012.1"/>
    <property type="molecule type" value="Genomic_DNA"/>
</dbReference>
<dbReference type="SUPFAM" id="SSF58104">
    <property type="entry name" value="Methyl-accepting chemotaxis protein (MCP) signaling domain"/>
    <property type="match status" value="1"/>
</dbReference>
<sequence length="511" mass="55396">MLRQKNRVMLWIALGILALMGFIQILDLEGMGMQHQHGAEMTHHTGGNPLLNGLFVGLALLFYLAAWISTRFHNDRAAALLVTLSLTFSSIAIIAGGKGLVEYHFSIFMVLAIILFYESIPLLLASTVVFAAQHLLGFLYFPEIVYGIANYSFSMVAIHLIFVILFISVAFYQITTRKTLISDMENLQDRKIKEAVNQIIDTVTEASGHVLSNARELTSNSDSLGLLAAGVIQSMEQVDRTAHLQEHGVRSSKGAISGMLAEMMMIAETASAASNFSEEVAREADNGNDSIQLTIRQMQSLSQSVNETAAMIKLLNERSQEIDDITVIITDIASRTNLLALNAAIEAARAGEHGKGFTVVSTEVRKLSEQTSQSAQRIAGLVQDIQMSNRMSMASMDQVLNEVQGSEQAVGKAGDAFGRILQSVRSVAGQIQQISAASQEMSASTRQFSEALANISDQSAELASSVVMVNGSAQEQNELIHRSSELAAMLSKQSDSLNGIIVDTKRSFSMG</sequence>
<keyword evidence="1 3" id="KW-0807">Transducer</keyword>
<dbReference type="InterPro" id="IPR004090">
    <property type="entry name" value="Chemotax_Me-accpt_rcpt"/>
</dbReference>
<dbReference type="CDD" id="cd11386">
    <property type="entry name" value="MCP_signal"/>
    <property type="match status" value="1"/>
</dbReference>
<evidence type="ECO:0000256" key="2">
    <source>
        <dbReference type="ARBA" id="ARBA00029447"/>
    </source>
</evidence>
<feature type="transmembrane region" description="Helical" evidence="4">
    <location>
        <begin position="7"/>
        <end position="26"/>
    </location>
</feature>
<evidence type="ECO:0000256" key="4">
    <source>
        <dbReference type="SAM" id="Phobius"/>
    </source>
</evidence>
<dbReference type="PROSITE" id="PS50111">
    <property type="entry name" value="CHEMOTAXIS_TRANSDUC_2"/>
    <property type="match status" value="1"/>
</dbReference>
<feature type="transmembrane region" description="Helical" evidence="4">
    <location>
        <begin position="153"/>
        <end position="174"/>
    </location>
</feature>
<dbReference type="PRINTS" id="PR00260">
    <property type="entry name" value="CHEMTRNSDUCR"/>
</dbReference>
<evidence type="ECO:0000256" key="1">
    <source>
        <dbReference type="ARBA" id="ARBA00023224"/>
    </source>
</evidence>
<dbReference type="PANTHER" id="PTHR32089">
    <property type="entry name" value="METHYL-ACCEPTING CHEMOTAXIS PROTEIN MCPB"/>
    <property type="match status" value="1"/>
</dbReference>
<gene>
    <name evidence="6" type="ORF">MU1_43580</name>
</gene>
<keyword evidence="4" id="KW-1133">Transmembrane helix</keyword>
<evidence type="ECO:0000259" key="5">
    <source>
        <dbReference type="PROSITE" id="PS50111"/>
    </source>
</evidence>
<dbReference type="Gene3D" id="1.10.287.950">
    <property type="entry name" value="Methyl-accepting chemotaxis protein"/>
    <property type="match status" value="1"/>
</dbReference>
<accession>A0ABQ6GLV5</accession>
<feature type="transmembrane region" description="Helical" evidence="4">
    <location>
        <begin position="77"/>
        <end position="95"/>
    </location>
</feature>
<dbReference type="Proteomes" id="UP001157114">
    <property type="component" value="Unassembled WGS sequence"/>
</dbReference>
<keyword evidence="4" id="KW-0472">Membrane</keyword>